<dbReference type="EMBL" id="WIUZ02000009">
    <property type="protein sequence ID" value="KAF9783897.1"/>
    <property type="molecule type" value="Genomic_DNA"/>
</dbReference>
<evidence type="ECO:0000313" key="3">
    <source>
        <dbReference type="Proteomes" id="UP000736335"/>
    </source>
</evidence>
<name>A0A9P6L5S3_9AGAM</name>
<accession>A0A9P6L5S3</accession>
<organism evidence="2 3">
    <name type="scientific">Thelephora terrestris</name>
    <dbReference type="NCBI Taxonomy" id="56493"/>
    <lineage>
        <taxon>Eukaryota</taxon>
        <taxon>Fungi</taxon>
        <taxon>Dikarya</taxon>
        <taxon>Basidiomycota</taxon>
        <taxon>Agaricomycotina</taxon>
        <taxon>Agaricomycetes</taxon>
        <taxon>Thelephorales</taxon>
        <taxon>Thelephoraceae</taxon>
        <taxon>Thelephora</taxon>
    </lineage>
</organism>
<dbReference type="Gene3D" id="1.20.1280.50">
    <property type="match status" value="1"/>
</dbReference>
<dbReference type="SMART" id="SM00256">
    <property type="entry name" value="FBOX"/>
    <property type="match status" value="1"/>
</dbReference>
<reference evidence="2" key="1">
    <citation type="journal article" date="2020" name="Nat. Commun.">
        <title>Large-scale genome sequencing of mycorrhizal fungi provides insights into the early evolution of symbiotic traits.</title>
        <authorList>
            <person name="Miyauchi S."/>
            <person name="Kiss E."/>
            <person name="Kuo A."/>
            <person name="Drula E."/>
            <person name="Kohler A."/>
            <person name="Sanchez-Garcia M."/>
            <person name="Morin E."/>
            <person name="Andreopoulos B."/>
            <person name="Barry K.W."/>
            <person name="Bonito G."/>
            <person name="Buee M."/>
            <person name="Carver A."/>
            <person name="Chen C."/>
            <person name="Cichocki N."/>
            <person name="Clum A."/>
            <person name="Culley D."/>
            <person name="Crous P.W."/>
            <person name="Fauchery L."/>
            <person name="Girlanda M."/>
            <person name="Hayes R.D."/>
            <person name="Keri Z."/>
            <person name="LaButti K."/>
            <person name="Lipzen A."/>
            <person name="Lombard V."/>
            <person name="Magnuson J."/>
            <person name="Maillard F."/>
            <person name="Murat C."/>
            <person name="Nolan M."/>
            <person name="Ohm R.A."/>
            <person name="Pangilinan J."/>
            <person name="Pereira M.F."/>
            <person name="Perotto S."/>
            <person name="Peter M."/>
            <person name="Pfister S."/>
            <person name="Riley R."/>
            <person name="Sitrit Y."/>
            <person name="Stielow J.B."/>
            <person name="Szollosi G."/>
            <person name="Zifcakova L."/>
            <person name="Stursova M."/>
            <person name="Spatafora J.W."/>
            <person name="Tedersoo L."/>
            <person name="Vaario L.M."/>
            <person name="Yamada A."/>
            <person name="Yan M."/>
            <person name="Wang P."/>
            <person name="Xu J."/>
            <person name="Bruns T."/>
            <person name="Baldrian P."/>
            <person name="Vilgalys R."/>
            <person name="Dunand C."/>
            <person name="Henrissat B."/>
            <person name="Grigoriev I.V."/>
            <person name="Hibbett D."/>
            <person name="Nagy L.G."/>
            <person name="Martin F.M."/>
        </authorList>
    </citation>
    <scope>NUCLEOTIDE SEQUENCE</scope>
    <source>
        <strain evidence="2">UH-Tt-Lm1</strain>
    </source>
</reference>
<gene>
    <name evidence="2" type="ORF">BJ322DRAFT_1211799</name>
</gene>
<evidence type="ECO:0000259" key="1">
    <source>
        <dbReference type="SMART" id="SM00256"/>
    </source>
</evidence>
<proteinExistence type="predicted"/>
<keyword evidence="3" id="KW-1185">Reference proteome</keyword>
<evidence type="ECO:0000313" key="2">
    <source>
        <dbReference type="EMBL" id="KAF9783897.1"/>
    </source>
</evidence>
<reference evidence="2" key="2">
    <citation type="submission" date="2020-11" db="EMBL/GenBank/DDBJ databases">
        <authorList>
            <consortium name="DOE Joint Genome Institute"/>
            <person name="Kuo A."/>
            <person name="Miyauchi S."/>
            <person name="Kiss E."/>
            <person name="Drula E."/>
            <person name="Kohler A."/>
            <person name="Sanchez-Garcia M."/>
            <person name="Andreopoulos B."/>
            <person name="Barry K.W."/>
            <person name="Bonito G."/>
            <person name="Buee M."/>
            <person name="Carver A."/>
            <person name="Chen C."/>
            <person name="Cichocki N."/>
            <person name="Clum A."/>
            <person name="Culley D."/>
            <person name="Crous P.W."/>
            <person name="Fauchery L."/>
            <person name="Girlanda M."/>
            <person name="Hayes R."/>
            <person name="Keri Z."/>
            <person name="Labutti K."/>
            <person name="Lipzen A."/>
            <person name="Lombard V."/>
            <person name="Magnuson J."/>
            <person name="Maillard F."/>
            <person name="Morin E."/>
            <person name="Murat C."/>
            <person name="Nolan M."/>
            <person name="Ohm R."/>
            <person name="Pangilinan J."/>
            <person name="Pereira M."/>
            <person name="Perotto S."/>
            <person name="Peter M."/>
            <person name="Riley R."/>
            <person name="Sitrit Y."/>
            <person name="Stielow B."/>
            <person name="Szollosi G."/>
            <person name="Zifcakova L."/>
            <person name="Stursova M."/>
            <person name="Spatafora J.W."/>
            <person name="Tedersoo L."/>
            <person name="Vaario L.-M."/>
            <person name="Yamada A."/>
            <person name="Yan M."/>
            <person name="Wang P."/>
            <person name="Xu J."/>
            <person name="Bruns T."/>
            <person name="Baldrian P."/>
            <person name="Vilgalys R."/>
            <person name="Henrissat B."/>
            <person name="Grigoriev I.V."/>
            <person name="Hibbett D."/>
            <person name="Nagy L.G."/>
            <person name="Martin F.M."/>
        </authorList>
    </citation>
    <scope>NUCLEOTIDE SEQUENCE</scope>
    <source>
        <strain evidence="2">UH-Tt-Lm1</strain>
    </source>
</reference>
<dbReference type="InterPro" id="IPR001810">
    <property type="entry name" value="F-box_dom"/>
</dbReference>
<feature type="domain" description="F-box" evidence="1">
    <location>
        <begin position="89"/>
        <end position="130"/>
    </location>
</feature>
<dbReference type="InterPro" id="IPR036047">
    <property type="entry name" value="F-box-like_dom_sf"/>
</dbReference>
<dbReference type="Proteomes" id="UP000736335">
    <property type="component" value="Unassembled WGS sequence"/>
</dbReference>
<comment type="caution">
    <text evidence="2">The sequence shown here is derived from an EMBL/GenBank/DDBJ whole genome shotgun (WGS) entry which is preliminary data.</text>
</comment>
<sequence length="590" mass="66471">MGFPTRRCCAVNPICHSLPRTPLPMDTHTYPGRGLSLSQLIFALNEELKRAAYSPPFTLKAVSQLDRDASLALATVREWRNSFARVNRIPMDILTLIPAYLPTQKDRFDAASVCCHWRGVLLKHGPLWSQLYLIKGEECVSTLLERARGSALDVITRRDIPISTIRLISSRAERIRHLEIIRTDWEDVITFSGFNSGQLPLLRTLKIDFPDLSKLRDQPNVVIPPSPHIFGGSIDLEEFVFNSWKLSFLGHFVFPRLTTFVLRASQTSECSALYLLEFLKALPMLQTVKVNLGAGVVPRGVPEELVVVLPNVETFSLHIADDLTTQVYNIAAHILCPRARYASLAYSVDDDDMSAILEAFPTSVPWNTIVHQYITSPIDEVALEVKRADGADIESSLTFRSSDATAISFGFNVDDTGIAKVDLDMPRAEMGWEIFSKGLTTIRDHPLLTHAKQLCLEHRAIISDPYMMLRMAEEVRELFGSLGPLDKLTISGCDLHIFVANFLDHPVLDNLESPIVFPQINELIILHPLMEEDRVECMDAIVELTSSQHARGIPFDRVAIRMLDIPAGMEEALKRWVGVVDCFEKWYWQE</sequence>
<protein>
    <recommendedName>
        <fullName evidence="1">F-box domain-containing protein</fullName>
    </recommendedName>
</protein>
<dbReference type="SUPFAM" id="SSF81383">
    <property type="entry name" value="F-box domain"/>
    <property type="match status" value="1"/>
</dbReference>
<dbReference type="AlphaFoldDB" id="A0A9P6L5S3"/>